<gene>
    <name evidence="2" type="ORF">KC19_2G119700</name>
</gene>
<evidence type="ECO:0000256" key="1">
    <source>
        <dbReference type="SAM" id="MobiDB-lite"/>
    </source>
</evidence>
<protein>
    <submittedName>
        <fullName evidence="2">Uncharacterized protein</fullName>
    </submittedName>
</protein>
<comment type="caution">
    <text evidence="2">The sequence shown here is derived from an EMBL/GenBank/DDBJ whole genome shotgun (WGS) entry which is preliminary data.</text>
</comment>
<sequence>MCSCVSSGQDPGTQRRGTISFHYASHLEAWRSTNPHDVHGQKTELLMITVANRIFRKNRIQMGLDSFKKSEHQRPHLSSPESIPKLYHGESLHTPNKLTNNHITGSSRGTM</sequence>
<accession>A0A8T0IUP1</accession>
<evidence type="ECO:0000313" key="2">
    <source>
        <dbReference type="EMBL" id="KAG0586815.1"/>
    </source>
</evidence>
<dbReference type="EMBL" id="CM026422">
    <property type="protein sequence ID" value="KAG0586815.1"/>
    <property type="molecule type" value="Genomic_DNA"/>
</dbReference>
<dbReference type="Proteomes" id="UP000822688">
    <property type="component" value="Chromosome 2"/>
</dbReference>
<evidence type="ECO:0000313" key="3">
    <source>
        <dbReference type="Proteomes" id="UP000822688"/>
    </source>
</evidence>
<organism evidence="2 3">
    <name type="scientific">Ceratodon purpureus</name>
    <name type="common">Fire moss</name>
    <name type="synonym">Dicranum purpureum</name>
    <dbReference type="NCBI Taxonomy" id="3225"/>
    <lineage>
        <taxon>Eukaryota</taxon>
        <taxon>Viridiplantae</taxon>
        <taxon>Streptophyta</taxon>
        <taxon>Embryophyta</taxon>
        <taxon>Bryophyta</taxon>
        <taxon>Bryophytina</taxon>
        <taxon>Bryopsida</taxon>
        <taxon>Dicranidae</taxon>
        <taxon>Pseudoditrichales</taxon>
        <taxon>Ditrichaceae</taxon>
        <taxon>Ceratodon</taxon>
    </lineage>
</organism>
<keyword evidence="3" id="KW-1185">Reference proteome</keyword>
<feature type="region of interest" description="Disordered" evidence="1">
    <location>
        <begin position="66"/>
        <end position="111"/>
    </location>
</feature>
<feature type="compositionally biased region" description="Polar residues" evidence="1">
    <location>
        <begin position="93"/>
        <end position="111"/>
    </location>
</feature>
<dbReference type="AlphaFoldDB" id="A0A8T0IUP1"/>
<proteinExistence type="predicted"/>
<reference evidence="2" key="1">
    <citation type="submission" date="2020-06" db="EMBL/GenBank/DDBJ databases">
        <title>WGS assembly of Ceratodon purpureus strain R40.</title>
        <authorList>
            <person name="Carey S.B."/>
            <person name="Jenkins J."/>
            <person name="Shu S."/>
            <person name="Lovell J.T."/>
            <person name="Sreedasyam A."/>
            <person name="Maumus F."/>
            <person name="Tiley G.P."/>
            <person name="Fernandez-Pozo N."/>
            <person name="Barry K."/>
            <person name="Chen C."/>
            <person name="Wang M."/>
            <person name="Lipzen A."/>
            <person name="Daum C."/>
            <person name="Saski C.A."/>
            <person name="Payton A.C."/>
            <person name="Mcbreen J.C."/>
            <person name="Conrad R.E."/>
            <person name="Kollar L.M."/>
            <person name="Olsson S."/>
            <person name="Huttunen S."/>
            <person name="Landis J.B."/>
            <person name="Wickett N.J."/>
            <person name="Johnson M.G."/>
            <person name="Rensing S.A."/>
            <person name="Grimwood J."/>
            <person name="Schmutz J."/>
            <person name="Mcdaniel S.F."/>
        </authorList>
    </citation>
    <scope>NUCLEOTIDE SEQUENCE</scope>
    <source>
        <strain evidence="2">R40</strain>
    </source>
</reference>
<name>A0A8T0IUP1_CERPU</name>